<dbReference type="GO" id="GO:0001732">
    <property type="term" value="P:formation of cytoplasmic translation initiation complex"/>
    <property type="evidence" value="ECO:0007669"/>
    <property type="project" value="UniProtKB-UniRule"/>
</dbReference>
<gene>
    <name evidence="8" type="ORF">DOTSEDRAFT_152462</name>
</gene>
<keyword evidence="1 4" id="KW-0963">Cytoplasm</keyword>
<organism evidence="8 9">
    <name type="scientific">Dothistroma septosporum (strain NZE10 / CBS 128990)</name>
    <name type="common">Red band needle blight fungus</name>
    <name type="synonym">Mycosphaerella pini</name>
    <dbReference type="NCBI Taxonomy" id="675120"/>
    <lineage>
        <taxon>Eukaryota</taxon>
        <taxon>Fungi</taxon>
        <taxon>Dikarya</taxon>
        <taxon>Ascomycota</taxon>
        <taxon>Pezizomycotina</taxon>
        <taxon>Dothideomycetes</taxon>
        <taxon>Dothideomycetidae</taxon>
        <taxon>Mycosphaerellales</taxon>
        <taxon>Mycosphaerellaceae</taxon>
        <taxon>Dothistroma</taxon>
    </lineage>
</organism>
<evidence type="ECO:0000256" key="1">
    <source>
        <dbReference type="ARBA" id="ARBA00022490"/>
    </source>
</evidence>
<dbReference type="GO" id="GO:0071540">
    <property type="term" value="C:eukaryotic translation initiation factor 3 complex, eIF3e"/>
    <property type="evidence" value="ECO:0007669"/>
    <property type="project" value="EnsemblFungi"/>
</dbReference>
<dbReference type="HAMAP" id="MF_03005">
    <property type="entry name" value="eIF3f"/>
    <property type="match status" value="1"/>
</dbReference>
<keyword evidence="9" id="KW-1185">Reference proteome</keyword>
<accession>N1PNN9</accession>
<reference evidence="9" key="1">
    <citation type="journal article" date="2012" name="PLoS Genet.">
        <title>The genomes of the fungal plant pathogens Cladosporium fulvum and Dothistroma septosporum reveal adaptation to different hosts and lifestyles but also signatures of common ancestry.</title>
        <authorList>
            <person name="de Wit P.J.G.M."/>
            <person name="van der Burgt A."/>
            <person name="Oekmen B."/>
            <person name="Stergiopoulos I."/>
            <person name="Abd-Elsalam K.A."/>
            <person name="Aerts A.L."/>
            <person name="Bahkali A.H."/>
            <person name="Beenen H.G."/>
            <person name="Chettri P."/>
            <person name="Cox M.P."/>
            <person name="Datema E."/>
            <person name="de Vries R.P."/>
            <person name="Dhillon B."/>
            <person name="Ganley A.R."/>
            <person name="Griffiths S.A."/>
            <person name="Guo Y."/>
            <person name="Hamelin R.C."/>
            <person name="Henrissat B."/>
            <person name="Kabir M.S."/>
            <person name="Jashni M.K."/>
            <person name="Kema G."/>
            <person name="Klaubauf S."/>
            <person name="Lapidus A."/>
            <person name="Levasseur A."/>
            <person name="Lindquist E."/>
            <person name="Mehrabi R."/>
            <person name="Ohm R.A."/>
            <person name="Owen T.J."/>
            <person name="Salamov A."/>
            <person name="Schwelm A."/>
            <person name="Schijlen E."/>
            <person name="Sun H."/>
            <person name="van den Burg H.A."/>
            <person name="van Ham R.C.H.J."/>
            <person name="Zhang S."/>
            <person name="Goodwin S.B."/>
            <person name="Grigoriev I.V."/>
            <person name="Collemare J."/>
            <person name="Bradshaw R.E."/>
        </authorList>
    </citation>
    <scope>NUCLEOTIDE SEQUENCE [LARGE SCALE GENOMIC DNA]</scope>
    <source>
        <strain evidence="9">NZE10 / CBS 128990</strain>
    </source>
</reference>
<dbReference type="Pfam" id="PF01398">
    <property type="entry name" value="JAB"/>
    <property type="match status" value="1"/>
</dbReference>
<sequence length="344" mass="37747">MGDNSFLHLARPLAPAAVSSQAPNTAPITVNIQPQALFSILDHASRRPAEQERVIGTLLGSRSEDGTEVEIRNCYAVPHTETAEQVEVDMDYQKRMLELHLKAAPKEVLIGWYATSSELNTFSALIQNFYSQQGEGTFPHPAVHLTVSTIAGQDVKADTYISAPIGVTPERAADSCLFIPVPHEIKYGEAEKSGLELIAGARDREDRSQLLQTDLETLERAIEQVLEMLERVSNYVSNVLDEEAEPSSALGQFLMNTLSLAPKVEAEDIEKDFNNHIQDVLLVSYLANTIRTQIDLSNRLVTAALTMGPGDGNNESKGGDRKEGGNQRNNNRQGGDRGGRRNEQ</sequence>
<evidence type="ECO:0000256" key="4">
    <source>
        <dbReference type="HAMAP-Rule" id="MF_03005"/>
    </source>
</evidence>
<dbReference type="SMART" id="SM00232">
    <property type="entry name" value="JAB_MPN"/>
    <property type="match status" value="1"/>
</dbReference>
<keyword evidence="2 4" id="KW-0396">Initiation factor</keyword>
<dbReference type="GO" id="GO:0008237">
    <property type="term" value="F:metallopeptidase activity"/>
    <property type="evidence" value="ECO:0007669"/>
    <property type="project" value="InterPro"/>
</dbReference>
<dbReference type="PANTHER" id="PTHR10540">
    <property type="entry name" value="EUKARYOTIC TRANSLATION INITIATION FACTOR 3 SUBUNIT F-RELATED"/>
    <property type="match status" value="1"/>
</dbReference>
<reference evidence="8 9" key="2">
    <citation type="journal article" date="2012" name="PLoS Pathog.">
        <title>Diverse lifestyles and strategies of plant pathogenesis encoded in the genomes of eighteen Dothideomycetes fungi.</title>
        <authorList>
            <person name="Ohm R.A."/>
            <person name="Feau N."/>
            <person name="Henrissat B."/>
            <person name="Schoch C.L."/>
            <person name="Horwitz B.A."/>
            <person name="Barry K.W."/>
            <person name="Condon B.J."/>
            <person name="Copeland A.C."/>
            <person name="Dhillon B."/>
            <person name="Glaser F."/>
            <person name="Hesse C.N."/>
            <person name="Kosti I."/>
            <person name="LaButti K."/>
            <person name="Lindquist E.A."/>
            <person name="Lucas S."/>
            <person name="Salamov A.A."/>
            <person name="Bradshaw R.E."/>
            <person name="Ciuffetti L."/>
            <person name="Hamelin R.C."/>
            <person name="Kema G.H.J."/>
            <person name="Lawrence C."/>
            <person name="Scott J.A."/>
            <person name="Spatafora J.W."/>
            <person name="Turgeon B.G."/>
            <person name="de Wit P.J.G.M."/>
            <person name="Zhong S."/>
            <person name="Goodwin S.B."/>
            <person name="Grigoriev I.V."/>
        </authorList>
    </citation>
    <scope>NUCLEOTIDE SEQUENCE [LARGE SCALE GENOMIC DNA]</scope>
    <source>
        <strain evidence="9">NZE10 / CBS 128990</strain>
    </source>
</reference>
<dbReference type="Proteomes" id="UP000016933">
    <property type="component" value="Unassembled WGS sequence"/>
</dbReference>
<dbReference type="InterPro" id="IPR027531">
    <property type="entry name" value="eIF3f"/>
</dbReference>
<evidence type="ECO:0000256" key="5">
    <source>
        <dbReference type="SAM" id="Coils"/>
    </source>
</evidence>
<dbReference type="AlphaFoldDB" id="N1PNN9"/>
<dbReference type="InterPro" id="IPR024969">
    <property type="entry name" value="EIF3F/CSN6-like_C"/>
</dbReference>
<evidence type="ECO:0000313" key="9">
    <source>
        <dbReference type="Proteomes" id="UP000016933"/>
    </source>
</evidence>
<keyword evidence="3 4" id="KW-0648">Protein biosynthesis</keyword>
<evidence type="ECO:0000256" key="6">
    <source>
        <dbReference type="SAM" id="MobiDB-lite"/>
    </source>
</evidence>
<dbReference type="Pfam" id="PF13012">
    <property type="entry name" value="MitMem_reg"/>
    <property type="match status" value="1"/>
</dbReference>
<evidence type="ECO:0000313" key="8">
    <source>
        <dbReference type="EMBL" id="EME44538.1"/>
    </source>
</evidence>
<protein>
    <recommendedName>
        <fullName evidence="4">Eukaryotic translation initiation factor 3 subunit F</fullName>
        <shortName evidence="4">eIF3f</shortName>
    </recommendedName>
</protein>
<dbReference type="HOGENOM" id="CLU_027018_0_0_1"/>
<dbReference type="PROSITE" id="PS50249">
    <property type="entry name" value="MPN"/>
    <property type="match status" value="1"/>
</dbReference>
<dbReference type="Gene3D" id="3.40.140.10">
    <property type="entry name" value="Cytidine Deaminase, domain 2"/>
    <property type="match status" value="1"/>
</dbReference>
<feature type="compositionally biased region" description="Basic and acidic residues" evidence="6">
    <location>
        <begin position="334"/>
        <end position="344"/>
    </location>
</feature>
<dbReference type="GO" id="GO:0016282">
    <property type="term" value="C:eukaryotic 43S preinitiation complex"/>
    <property type="evidence" value="ECO:0007669"/>
    <property type="project" value="UniProtKB-UniRule"/>
</dbReference>
<dbReference type="GO" id="GO:0071541">
    <property type="term" value="C:eukaryotic translation initiation factor 3 complex, eIF3m"/>
    <property type="evidence" value="ECO:0007669"/>
    <property type="project" value="EnsemblFungi"/>
</dbReference>
<dbReference type="GO" id="GO:0033290">
    <property type="term" value="C:eukaryotic 48S preinitiation complex"/>
    <property type="evidence" value="ECO:0007669"/>
    <property type="project" value="UniProtKB-UniRule"/>
</dbReference>
<comment type="similarity">
    <text evidence="4">Belongs to the eIF-3 subunit F family.</text>
</comment>
<evidence type="ECO:0000259" key="7">
    <source>
        <dbReference type="PROSITE" id="PS50249"/>
    </source>
</evidence>
<dbReference type="GO" id="GO:0003743">
    <property type="term" value="F:translation initiation factor activity"/>
    <property type="evidence" value="ECO:0007669"/>
    <property type="project" value="UniProtKB-UniRule"/>
</dbReference>
<evidence type="ECO:0000256" key="2">
    <source>
        <dbReference type="ARBA" id="ARBA00022540"/>
    </source>
</evidence>
<feature type="domain" description="MPN" evidence="7">
    <location>
        <begin position="30"/>
        <end position="166"/>
    </location>
</feature>
<dbReference type="InterPro" id="IPR000555">
    <property type="entry name" value="JAMM/MPN+_dom"/>
</dbReference>
<keyword evidence="5" id="KW-0175">Coiled coil</keyword>
<dbReference type="FunFam" id="3.40.140.10:FF:000019">
    <property type="entry name" value="Eukaryotic translation initiation factor 3 subunit F"/>
    <property type="match status" value="1"/>
</dbReference>
<dbReference type="GO" id="GO:0031369">
    <property type="term" value="F:translation initiation factor binding"/>
    <property type="evidence" value="ECO:0007669"/>
    <property type="project" value="InterPro"/>
</dbReference>
<feature type="coiled-coil region" evidence="5">
    <location>
        <begin position="201"/>
        <end position="235"/>
    </location>
</feature>
<proteinExistence type="inferred from homology"/>
<dbReference type="STRING" id="675120.N1PNN9"/>
<dbReference type="EMBL" id="KB446539">
    <property type="protein sequence ID" value="EME44538.1"/>
    <property type="molecule type" value="Genomic_DNA"/>
</dbReference>
<dbReference type="CDD" id="cd08064">
    <property type="entry name" value="MPN_eIF3f"/>
    <property type="match status" value="1"/>
</dbReference>
<comment type="subcellular location">
    <subcellularLocation>
        <location evidence="4">Cytoplasm</location>
    </subcellularLocation>
</comment>
<dbReference type="eggNOG" id="KOG2975">
    <property type="taxonomic scope" value="Eukaryota"/>
</dbReference>
<comment type="subunit">
    <text evidence="4">Component of the eukaryotic translation initiation factor 3 (eIF-3) complex.</text>
</comment>
<name>N1PNN9_DOTSN</name>
<comment type="function">
    <text evidence="4">Component of the eukaryotic translation initiation factor 3 (eIF-3) complex, which is involved in protein synthesis of a specialized repertoire of mRNAs and, together with other initiation factors, stimulates binding of mRNA and methionyl-tRNAi to the 40S ribosome. The eIF-3 complex specifically targets and initiates translation of a subset of mRNAs involved in cell proliferation.</text>
</comment>
<dbReference type="InterPro" id="IPR037518">
    <property type="entry name" value="MPN"/>
</dbReference>
<evidence type="ECO:0000256" key="3">
    <source>
        <dbReference type="ARBA" id="ARBA00022917"/>
    </source>
</evidence>
<feature type="region of interest" description="Disordered" evidence="6">
    <location>
        <begin position="306"/>
        <end position="344"/>
    </location>
</feature>
<dbReference type="OrthoDB" id="25498at2759"/>
<dbReference type="PANTHER" id="PTHR10540:SF6">
    <property type="entry name" value="EUKARYOTIC TRANSLATION INITIATION FACTOR 3 SUBUNIT F"/>
    <property type="match status" value="1"/>
</dbReference>
<dbReference type="OMA" id="EYFVHFH"/>